<name>A0A4R6DXA0_SCAGO</name>
<keyword evidence="2 8" id="KW-0808">Transferase</keyword>
<dbReference type="AlphaFoldDB" id="A0A4R6DXA0"/>
<dbReference type="Gene3D" id="3.90.550.10">
    <property type="entry name" value="Spore Coat Polysaccharide Biosynthesis Protein SpsA, Chain A"/>
    <property type="match status" value="1"/>
</dbReference>
<dbReference type="HAMAP" id="MF_00316">
    <property type="entry name" value="MobA"/>
    <property type="match status" value="1"/>
</dbReference>
<dbReference type="InterPro" id="IPR029044">
    <property type="entry name" value="Nucleotide-diphossugar_trans"/>
</dbReference>
<comment type="caution">
    <text evidence="8">Lacks conserved residue(s) required for the propagation of feature annotation.</text>
</comment>
<keyword evidence="4 8" id="KW-0547">Nucleotide-binding</keyword>
<keyword evidence="3 8" id="KW-0479">Metal-binding</keyword>
<dbReference type="EC" id="2.7.7.77" evidence="8"/>
<dbReference type="InterPro" id="IPR013482">
    <property type="entry name" value="Molybde_CF_guanTrfase"/>
</dbReference>
<dbReference type="Pfam" id="PF12804">
    <property type="entry name" value="NTP_transf_3"/>
    <property type="match status" value="1"/>
</dbReference>
<dbReference type="PANTHER" id="PTHR19136">
    <property type="entry name" value="MOLYBDENUM COFACTOR GUANYLYLTRANSFERASE"/>
    <property type="match status" value="1"/>
</dbReference>
<dbReference type="GO" id="GO:0046872">
    <property type="term" value="F:metal ion binding"/>
    <property type="evidence" value="ECO:0007669"/>
    <property type="project" value="UniProtKB-KW"/>
</dbReference>
<keyword evidence="5 8" id="KW-0460">Magnesium</keyword>
<evidence type="ECO:0000256" key="6">
    <source>
        <dbReference type="ARBA" id="ARBA00023134"/>
    </source>
</evidence>
<comment type="function">
    <text evidence="8">Transfers a GMP moiety from GTP to Mo-molybdopterin (Mo-MPT) cofactor (Moco or molybdenum cofactor) to form Mo-molybdopterin guanine dinucleotide (Mo-MGD) cofactor.</text>
</comment>
<keyword evidence="6 8" id="KW-0342">GTP-binding</keyword>
<comment type="catalytic activity">
    <reaction evidence="8">
        <text>Mo-molybdopterin + GTP + H(+) = Mo-molybdopterin guanine dinucleotide + diphosphate</text>
        <dbReference type="Rhea" id="RHEA:34243"/>
        <dbReference type="ChEBI" id="CHEBI:15378"/>
        <dbReference type="ChEBI" id="CHEBI:33019"/>
        <dbReference type="ChEBI" id="CHEBI:37565"/>
        <dbReference type="ChEBI" id="CHEBI:71302"/>
        <dbReference type="ChEBI" id="CHEBI:71310"/>
        <dbReference type="EC" id="2.7.7.77"/>
    </reaction>
</comment>
<comment type="domain">
    <text evidence="8">The N-terminal domain determines nucleotide recognition and specific binding, while the C-terminal domain determines the specific binding to the target protein.</text>
</comment>
<feature type="binding site" evidence="8">
    <location>
        <begin position="12"/>
        <end position="14"/>
    </location>
    <ligand>
        <name>GTP</name>
        <dbReference type="ChEBI" id="CHEBI:37565"/>
    </ligand>
</feature>
<feature type="binding site" evidence="8">
    <location>
        <position position="101"/>
    </location>
    <ligand>
        <name>GTP</name>
        <dbReference type="ChEBI" id="CHEBI:37565"/>
    </ligand>
</feature>
<evidence type="ECO:0000256" key="1">
    <source>
        <dbReference type="ARBA" id="ARBA00022490"/>
    </source>
</evidence>
<comment type="similarity">
    <text evidence="8">Belongs to the MobA family.</text>
</comment>
<keyword evidence="11" id="KW-1185">Reference proteome</keyword>
<dbReference type="EMBL" id="SNVX01000022">
    <property type="protein sequence ID" value="TDN49907.1"/>
    <property type="molecule type" value="Genomic_DNA"/>
</dbReference>
<comment type="caution">
    <text evidence="10">The sequence shown here is derived from an EMBL/GenBank/DDBJ whole genome shotgun (WGS) entry which is preliminary data.</text>
</comment>
<feature type="binding site" evidence="8">
    <location>
        <position position="71"/>
    </location>
    <ligand>
        <name>GTP</name>
        <dbReference type="ChEBI" id="CHEBI:37565"/>
    </ligand>
</feature>
<evidence type="ECO:0000256" key="3">
    <source>
        <dbReference type="ARBA" id="ARBA00022723"/>
    </source>
</evidence>
<organism evidence="10 11">
    <name type="scientific">Scandinavium goeteborgense</name>
    <dbReference type="NCBI Taxonomy" id="1851514"/>
    <lineage>
        <taxon>Bacteria</taxon>
        <taxon>Pseudomonadati</taxon>
        <taxon>Pseudomonadota</taxon>
        <taxon>Gammaproteobacteria</taxon>
        <taxon>Enterobacterales</taxon>
        <taxon>Enterobacteriaceae</taxon>
        <taxon>Scandinavium</taxon>
    </lineage>
</organism>
<keyword evidence="1 8" id="KW-0963">Cytoplasm</keyword>
<keyword evidence="7 8" id="KW-0501">Molybdenum cofactor biosynthesis</keyword>
<accession>A0A4R6DXA0</accession>
<sequence>MNQHQGITGVVLAGGKASRMGGIDKGLQELNGIPLWQHVAATLSMQTETLAVSANRSLDIYRSLGHAVVEDALPDYPGPLAGMLSVMQQLPGEWFLFCPCDTPFIPDFLTDRFLQFRTQTPVVWAYDGERDHPAVSLINRSVVPFLEKYLEAGERRVMVFLQQCGGHRVDFSDVKDAFINVNTLDDLQSMQVKS</sequence>
<dbReference type="Proteomes" id="UP000295530">
    <property type="component" value="Unassembled WGS sequence"/>
</dbReference>
<evidence type="ECO:0000313" key="10">
    <source>
        <dbReference type="EMBL" id="TDN49907.1"/>
    </source>
</evidence>
<reference evidence="10 11" key="1">
    <citation type="submission" date="2019-03" db="EMBL/GenBank/DDBJ databases">
        <title>Genomic analyses of the natural microbiome of Caenorhabditis elegans.</title>
        <authorList>
            <person name="Samuel B."/>
        </authorList>
    </citation>
    <scope>NUCLEOTIDE SEQUENCE [LARGE SCALE GENOMIC DNA]</scope>
    <source>
        <strain evidence="10 11">BIGb0156</strain>
    </source>
</reference>
<dbReference type="GO" id="GO:0005525">
    <property type="term" value="F:GTP binding"/>
    <property type="evidence" value="ECO:0007669"/>
    <property type="project" value="UniProtKB-UniRule"/>
</dbReference>
<evidence type="ECO:0000313" key="11">
    <source>
        <dbReference type="Proteomes" id="UP000295530"/>
    </source>
</evidence>
<comment type="subunit">
    <text evidence="8">Monomer.</text>
</comment>
<gene>
    <name evidence="8" type="primary">mobA</name>
    <name evidence="10" type="ORF">EC847_12247</name>
</gene>
<dbReference type="SUPFAM" id="SSF53448">
    <property type="entry name" value="Nucleotide-diphospho-sugar transferases"/>
    <property type="match status" value="1"/>
</dbReference>
<dbReference type="InterPro" id="IPR025877">
    <property type="entry name" value="MobA-like_NTP_Trfase"/>
</dbReference>
<dbReference type="CDD" id="cd02503">
    <property type="entry name" value="MobA"/>
    <property type="match status" value="1"/>
</dbReference>
<protein>
    <recommendedName>
        <fullName evidence="8">Molybdenum cofactor guanylyltransferase</fullName>
        <shortName evidence="8">MoCo guanylyltransferase</shortName>
        <ecNumber evidence="8">2.7.7.77</ecNumber>
    </recommendedName>
    <alternativeName>
        <fullName evidence="8">GTP:molybdopterin guanylyltransferase</fullName>
    </alternativeName>
    <alternativeName>
        <fullName evidence="8">Mo-MPT guanylyltransferase</fullName>
    </alternativeName>
    <alternativeName>
        <fullName evidence="8">Molybdopterin guanylyltransferase</fullName>
    </alternativeName>
    <alternativeName>
        <fullName evidence="8">Molybdopterin-guanine dinucleotide synthase</fullName>
        <shortName evidence="8">MGD synthase</shortName>
    </alternativeName>
</protein>
<dbReference type="GO" id="GO:0061603">
    <property type="term" value="F:molybdenum cofactor guanylyltransferase activity"/>
    <property type="evidence" value="ECO:0007669"/>
    <property type="project" value="UniProtKB-EC"/>
</dbReference>
<comment type="cofactor">
    <cofactor evidence="8">
        <name>Mg(2+)</name>
        <dbReference type="ChEBI" id="CHEBI:18420"/>
    </cofactor>
</comment>
<feature type="domain" description="MobA-like NTP transferase" evidence="9">
    <location>
        <begin position="9"/>
        <end position="158"/>
    </location>
</feature>
<dbReference type="NCBIfam" id="TIGR02665">
    <property type="entry name" value="molyb_mobA"/>
    <property type="match status" value="1"/>
</dbReference>
<evidence type="ECO:0000259" key="9">
    <source>
        <dbReference type="Pfam" id="PF12804"/>
    </source>
</evidence>
<feature type="binding site" evidence="8">
    <location>
        <position position="25"/>
    </location>
    <ligand>
        <name>GTP</name>
        <dbReference type="ChEBI" id="CHEBI:37565"/>
    </ligand>
</feature>
<evidence type="ECO:0000256" key="5">
    <source>
        <dbReference type="ARBA" id="ARBA00022842"/>
    </source>
</evidence>
<comment type="subcellular location">
    <subcellularLocation>
        <location evidence="8">Cytoplasm</location>
    </subcellularLocation>
</comment>
<feature type="binding site" evidence="8">
    <location>
        <position position="101"/>
    </location>
    <ligand>
        <name>Mg(2+)</name>
        <dbReference type="ChEBI" id="CHEBI:18420"/>
    </ligand>
</feature>
<dbReference type="GO" id="GO:0005737">
    <property type="term" value="C:cytoplasm"/>
    <property type="evidence" value="ECO:0007669"/>
    <property type="project" value="UniProtKB-SubCell"/>
</dbReference>
<dbReference type="OrthoDB" id="9788394at2"/>
<dbReference type="PANTHER" id="PTHR19136:SF81">
    <property type="entry name" value="MOLYBDENUM COFACTOR GUANYLYLTRANSFERASE"/>
    <property type="match status" value="1"/>
</dbReference>
<dbReference type="RefSeq" id="WP_133462254.1">
    <property type="nucleotide sequence ID" value="NZ_SNVX01000022.1"/>
</dbReference>
<dbReference type="GO" id="GO:1902758">
    <property type="term" value="P:bis(molybdopterin guanine dinucleotide)molybdenum biosynthetic process"/>
    <property type="evidence" value="ECO:0007669"/>
    <property type="project" value="TreeGrafter"/>
</dbReference>
<evidence type="ECO:0000256" key="2">
    <source>
        <dbReference type="ARBA" id="ARBA00022679"/>
    </source>
</evidence>
<proteinExistence type="inferred from homology"/>
<evidence type="ECO:0000256" key="4">
    <source>
        <dbReference type="ARBA" id="ARBA00022741"/>
    </source>
</evidence>
<evidence type="ECO:0000256" key="8">
    <source>
        <dbReference type="HAMAP-Rule" id="MF_00316"/>
    </source>
</evidence>
<evidence type="ECO:0000256" key="7">
    <source>
        <dbReference type="ARBA" id="ARBA00023150"/>
    </source>
</evidence>